<evidence type="ECO:0000256" key="1">
    <source>
        <dbReference type="ARBA" id="ARBA00023172"/>
    </source>
</evidence>
<dbReference type="AlphaFoldDB" id="A0AA38I6K3"/>
<dbReference type="GO" id="GO:0006310">
    <property type="term" value="P:DNA recombination"/>
    <property type="evidence" value="ECO:0007669"/>
    <property type="project" value="UniProtKB-KW"/>
</dbReference>
<dbReference type="InterPro" id="IPR013762">
    <property type="entry name" value="Integrase-like_cat_sf"/>
</dbReference>
<dbReference type="GO" id="GO:0003677">
    <property type="term" value="F:DNA binding"/>
    <property type="evidence" value="ECO:0007669"/>
    <property type="project" value="InterPro"/>
</dbReference>
<evidence type="ECO:0000313" key="3">
    <source>
        <dbReference type="Proteomes" id="UP001168821"/>
    </source>
</evidence>
<dbReference type="Gene3D" id="1.10.443.10">
    <property type="entry name" value="Intergrase catalytic core"/>
    <property type="match status" value="1"/>
</dbReference>
<dbReference type="GO" id="GO:0015074">
    <property type="term" value="P:DNA integration"/>
    <property type="evidence" value="ECO:0007669"/>
    <property type="project" value="InterPro"/>
</dbReference>
<evidence type="ECO:0000313" key="2">
    <source>
        <dbReference type="EMBL" id="KAJ3649834.1"/>
    </source>
</evidence>
<gene>
    <name evidence="2" type="ORF">Zmor_021554</name>
</gene>
<comment type="caution">
    <text evidence="2">The sequence shown here is derived from an EMBL/GenBank/DDBJ whole genome shotgun (WGS) entry which is preliminary data.</text>
</comment>
<sequence>MMAYFQDLSEKYSPNSLWAKYSYLKATFLINENIDISIFKQLIAFLKQKSKGYSPKKSQVLTVEQVLTFIRNAPNETRPFDKVILVMGVFGALRKIEMVQLTIENVIDKGSVILVQIPKTKTDESKSFTIIEEEELGALQLVRKYASLRPPGLAEKKHYPLGKIR</sequence>
<protein>
    <submittedName>
        <fullName evidence="2">Uncharacterized protein</fullName>
    </submittedName>
</protein>
<name>A0AA38I6K3_9CUCU</name>
<keyword evidence="3" id="KW-1185">Reference proteome</keyword>
<keyword evidence="1" id="KW-0233">DNA recombination</keyword>
<dbReference type="Proteomes" id="UP001168821">
    <property type="component" value="Unassembled WGS sequence"/>
</dbReference>
<dbReference type="EMBL" id="JALNTZ010000006">
    <property type="protein sequence ID" value="KAJ3649834.1"/>
    <property type="molecule type" value="Genomic_DNA"/>
</dbReference>
<organism evidence="2 3">
    <name type="scientific">Zophobas morio</name>
    <dbReference type="NCBI Taxonomy" id="2755281"/>
    <lineage>
        <taxon>Eukaryota</taxon>
        <taxon>Metazoa</taxon>
        <taxon>Ecdysozoa</taxon>
        <taxon>Arthropoda</taxon>
        <taxon>Hexapoda</taxon>
        <taxon>Insecta</taxon>
        <taxon>Pterygota</taxon>
        <taxon>Neoptera</taxon>
        <taxon>Endopterygota</taxon>
        <taxon>Coleoptera</taxon>
        <taxon>Polyphaga</taxon>
        <taxon>Cucujiformia</taxon>
        <taxon>Tenebrionidae</taxon>
        <taxon>Zophobas</taxon>
    </lineage>
</organism>
<proteinExistence type="predicted"/>
<accession>A0AA38I6K3</accession>
<reference evidence="2" key="1">
    <citation type="journal article" date="2023" name="G3 (Bethesda)">
        <title>Whole genome assemblies of Zophobas morio and Tenebrio molitor.</title>
        <authorList>
            <person name="Kaur S."/>
            <person name="Stinson S.A."/>
            <person name="diCenzo G.C."/>
        </authorList>
    </citation>
    <scope>NUCLEOTIDE SEQUENCE</scope>
    <source>
        <strain evidence="2">QUZm001</strain>
    </source>
</reference>
<dbReference type="SUPFAM" id="SSF56349">
    <property type="entry name" value="DNA breaking-rejoining enzymes"/>
    <property type="match status" value="1"/>
</dbReference>
<dbReference type="InterPro" id="IPR011010">
    <property type="entry name" value="DNA_brk_join_enz"/>
</dbReference>